<dbReference type="EMBL" id="ML178820">
    <property type="protein sequence ID" value="TFL03366.1"/>
    <property type="molecule type" value="Genomic_DNA"/>
</dbReference>
<organism evidence="2 3">
    <name type="scientific">Pterulicium gracile</name>
    <dbReference type="NCBI Taxonomy" id="1884261"/>
    <lineage>
        <taxon>Eukaryota</taxon>
        <taxon>Fungi</taxon>
        <taxon>Dikarya</taxon>
        <taxon>Basidiomycota</taxon>
        <taxon>Agaricomycotina</taxon>
        <taxon>Agaricomycetes</taxon>
        <taxon>Agaricomycetidae</taxon>
        <taxon>Agaricales</taxon>
        <taxon>Pleurotineae</taxon>
        <taxon>Pterulaceae</taxon>
        <taxon>Pterulicium</taxon>
    </lineage>
</organism>
<protein>
    <submittedName>
        <fullName evidence="2">Uncharacterized protein</fullName>
    </submittedName>
</protein>
<proteinExistence type="predicted"/>
<dbReference type="AlphaFoldDB" id="A0A5C3QN70"/>
<reference evidence="2 3" key="1">
    <citation type="journal article" date="2019" name="Nat. Ecol. Evol.">
        <title>Megaphylogeny resolves global patterns of mushroom evolution.</title>
        <authorList>
            <person name="Varga T."/>
            <person name="Krizsan K."/>
            <person name="Foldi C."/>
            <person name="Dima B."/>
            <person name="Sanchez-Garcia M."/>
            <person name="Sanchez-Ramirez S."/>
            <person name="Szollosi G.J."/>
            <person name="Szarkandi J.G."/>
            <person name="Papp V."/>
            <person name="Albert L."/>
            <person name="Andreopoulos W."/>
            <person name="Angelini C."/>
            <person name="Antonin V."/>
            <person name="Barry K.W."/>
            <person name="Bougher N.L."/>
            <person name="Buchanan P."/>
            <person name="Buyck B."/>
            <person name="Bense V."/>
            <person name="Catcheside P."/>
            <person name="Chovatia M."/>
            <person name="Cooper J."/>
            <person name="Damon W."/>
            <person name="Desjardin D."/>
            <person name="Finy P."/>
            <person name="Geml J."/>
            <person name="Haridas S."/>
            <person name="Hughes K."/>
            <person name="Justo A."/>
            <person name="Karasinski D."/>
            <person name="Kautmanova I."/>
            <person name="Kiss B."/>
            <person name="Kocsube S."/>
            <person name="Kotiranta H."/>
            <person name="LaButti K.M."/>
            <person name="Lechner B.E."/>
            <person name="Liimatainen K."/>
            <person name="Lipzen A."/>
            <person name="Lukacs Z."/>
            <person name="Mihaltcheva S."/>
            <person name="Morgado L.N."/>
            <person name="Niskanen T."/>
            <person name="Noordeloos M.E."/>
            <person name="Ohm R.A."/>
            <person name="Ortiz-Santana B."/>
            <person name="Ovrebo C."/>
            <person name="Racz N."/>
            <person name="Riley R."/>
            <person name="Savchenko A."/>
            <person name="Shiryaev A."/>
            <person name="Soop K."/>
            <person name="Spirin V."/>
            <person name="Szebenyi C."/>
            <person name="Tomsovsky M."/>
            <person name="Tulloss R.E."/>
            <person name="Uehling J."/>
            <person name="Grigoriev I.V."/>
            <person name="Vagvolgyi C."/>
            <person name="Papp T."/>
            <person name="Martin F.M."/>
            <person name="Miettinen O."/>
            <person name="Hibbett D.S."/>
            <person name="Nagy L.G."/>
        </authorList>
    </citation>
    <scope>NUCLEOTIDE SEQUENCE [LARGE SCALE GENOMIC DNA]</scope>
    <source>
        <strain evidence="2 3">CBS 309.79</strain>
    </source>
</reference>
<gene>
    <name evidence="2" type="ORF">BDV98DRAFT_564099</name>
</gene>
<sequence>MFATPPYPHHHHHHHLAESSPARRHREPHPRKARKRKPMSTTAARHLIEHTHLFRYAYKPEAHAARPGVPETPSKANQKRLKKAAADRASLSSSERASYSPLPRLDHTTAYEASLSDSAFEEHVWGLIGPPMGGERPRYMEPTVHITGLMKSSKEDSEINKRLPGEILGRFTKILADVKDEEIEAGTMSHRLEGMTEVETVVPTSAEAIIQHMIRVDGLEEHKLGTEKQFRRPCKGMPRSVAWAQKIDFSSSA</sequence>
<evidence type="ECO:0000313" key="2">
    <source>
        <dbReference type="EMBL" id="TFL03366.1"/>
    </source>
</evidence>
<feature type="compositionally biased region" description="Low complexity" evidence="1">
    <location>
        <begin position="87"/>
        <end position="101"/>
    </location>
</feature>
<accession>A0A5C3QN70</accession>
<keyword evidence="3" id="KW-1185">Reference proteome</keyword>
<name>A0A5C3QN70_9AGAR</name>
<evidence type="ECO:0000313" key="3">
    <source>
        <dbReference type="Proteomes" id="UP000305067"/>
    </source>
</evidence>
<feature type="region of interest" description="Disordered" evidence="1">
    <location>
        <begin position="62"/>
        <end position="101"/>
    </location>
</feature>
<dbReference type="Proteomes" id="UP000305067">
    <property type="component" value="Unassembled WGS sequence"/>
</dbReference>
<evidence type="ECO:0000256" key="1">
    <source>
        <dbReference type="SAM" id="MobiDB-lite"/>
    </source>
</evidence>
<feature type="compositionally biased region" description="Basic residues" evidence="1">
    <location>
        <begin position="22"/>
        <end position="38"/>
    </location>
</feature>
<feature type="region of interest" description="Disordered" evidence="1">
    <location>
        <begin position="1"/>
        <end position="44"/>
    </location>
</feature>